<feature type="chain" id="PRO_5022725362" evidence="2">
    <location>
        <begin position="29"/>
        <end position="457"/>
    </location>
</feature>
<dbReference type="PANTHER" id="PTHR34512:SF30">
    <property type="entry name" value="OUTER MEMBRANE PROTEIN ASSEMBLY FACTOR BAMB"/>
    <property type="match status" value="1"/>
</dbReference>
<dbReference type="Pfam" id="PF13360">
    <property type="entry name" value="PQQ_2"/>
    <property type="match status" value="1"/>
</dbReference>
<dbReference type="PANTHER" id="PTHR34512">
    <property type="entry name" value="CELL SURFACE PROTEIN"/>
    <property type="match status" value="1"/>
</dbReference>
<dbReference type="Gene3D" id="2.130.10.10">
    <property type="entry name" value="YVTN repeat-like/Quinoprotein amine dehydrogenase"/>
    <property type="match status" value="2"/>
</dbReference>
<comment type="caution">
    <text evidence="4">The sequence shown here is derived from an EMBL/GenBank/DDBJ whole genome shotgun (WGS) entry which is preliminary data.</text>
</comment>
<proteinExistence type="predicted"/>
<accession>A0A5C6FA70</accession>
<protein>
    <submittedName>
        <fullName evidence="4">Outer membrane biogenesis protein BamB</fullName>
    </submittedName>
</protein>
<evidence type="ECO:0000313" key="4">
    <source>
        <dbReference type="EMBL" id="TWU57430.1"/>
    </source>
</evidence>
<keyword evidence="2" id="KW-0732">Signal</keyword>
<feature type="region of interest" description="Disordered" evidence="1">
    <location>
        <begin position="293"/>
        <end position="318"/>
    </location>
</feature>
<dbReference type="InterPro" id="IPR002372">
    <property type="entry name" value="PQQ_rpt_dom"/>
</dbReference>
<dbReference type="SMART" id="SM00564">
    <property type="entry name" value="PQQ"/>
    <property type="match status" value="3"/>
</dbReference>
<sequence length="457" mass="48343" precursor="true">MKLRHAPLSLLVCLLGLSVHLGLSPCSAGDTDWPQWRGPNRDGHAAKQDLMKSWPAEGPEIKWQAENLGRGYSTAAVVDGRLYTLGADATDCFAICLDAATGESVWKTNVSRASNGDDYNHGWGGGPRSTPTIDGDQVFVLSDIGTLASLERTTGKVQWQVDIVQSFGGKIPMWGYSESLLVDGDRVVVTPGESNFMVALDRKDGSKVWQSKGSDAPAHYVSPIKGSVGETSFYVTASKPGLLAFDCKSGDLVFSDGSTGNGVAVIPTPIISGNSLYHTSDYGSGNTLLSLTHSGKSQSGAGEGGAGEGSAGQGSAGQGGVDVTTVYHLSGKTMQNHHGGVVLVDGVIYGFTKANGGVWMAQDLATGETLWEEKTGRDGSGSIAYADGRLYCYYDKDGSLFLVDPNRKGWTLAGQLKLPQQTNLPRDKGAIWAHPIIADGMLIIRDQDLMFAYNIAE</sequence>
<reference evidence="4 5" key="1">
    <citation type="submission" date="2019-02" db="EMBL/GenBank/DDBJ databases">
        <title>Deep-cultivation of Planctomycetes and their phenomic and genomic characterization uncovers novel biology.</title>
        <authorList>
            <person name="Wiegand S."/>
            <person name="Jogler M."/>
            <person name="Boedeker C."/>
            <person name="Pinto D."/>
            <person name="Vollmers J."/>
            <person name="Rivas-Marin E."/>
            <person name="Kohn T."/>
            <person name="Peeters S.H."/>
            <person name="Heuer A."/>
            <person name="Rast P."/>
            <person name="Oberbeckmann S."/>
            <person name="Bunk B."/>
            <person name="Jeske O."/>
            <person name="Meyerdierks A."/>
            <person name="Storesund J.E."/>
            <person name="Kallscheuer N."/>
            <person name="Luecker S."/>
            <person name="Lage O.M."/>
            <person name="Pohl T."/>
            <person name="Merkel B.J."/>
            <person name="Hornburger P."/>
            <person name="Mueller R.-W."/>
            <person name="Bruemmer F."/>
            <person name="Labrenz M."/>
            <person name="Spormann A.M."/>
            <person name="Op Den Camp H."/>
            <person name="Overmann J."/>
            <person name="Amann R."/>
            <person name="Jetten M.S.M."/>
            <person name="Mascher T."/>
            <person name="Medema M.H."/>
            <person name="Devos D.P."/>
            <person name="Kaster A.-K."/>
            <person name="Ovreas L."/>
            <person name="Rohde M."/>
            <person name="Galperin M.Y."/>
            <person name="Jogler C."/>
        </authorList>
    </citation>
    <scope>NUCLEOTIDE SEQUENCE [LARGE SCALE GENOMIC DNA]</scope>
    <source>
        <strain evidence="4 5">Poly59</strain>
    </source>
</reference>
<evidence type="ECO:0000256" key="1">
    <source>
        <dbReference type="SAM" id="MobiDB-lite"/>
    </source>
</evidence>
<feature type="domain" description="Pyrrolo-quinoline quinone repeat" evidence="3">
    <location>
        <begin position="96"/>
        <end position="284"/>
    </location>
</feature>
<dbReference type="EMBL" id="SJPX01000001">
    <property type="protein sequence ID" value="TWU57430.1"/>
    <property type="molecule type" value="Genomic_DNA"/>
</dbReference>
<dbReference type="AlphaFoldDB" id="A0A5C6FA70"/>
<evidence type="ECO:0000259" key="3">
    <source>
        <dbReference type="Pfam" id="PF13360"/>
    </source>
</evidence>
<dbReference type="InterPro" id="IPR015943">
    <property type="entry name" value="WD40/YVTN_repeat-like_dom_sf"/>
</dbReference>
<evidence type="ECO:0000256" key="2">
    <source>
        <dbReference type="SAM" id="SignalP"/>
    </source>
</evidence>
<dbReference type="SUPFAM" id="SSF50998">
    <property type="entry name" value="Quinoprotein alcohol dehydrogenase-like"/>
    <property type="match status" value="1"/>
</dbReference>
<organism evidence="4 5">
    <name type="scientific">Rubripirellula reticaptiva</name>
    <dbReference type="NCBI Taxonomy" id="2528013"/>
    <lineage>
        <taxon>Bacteria</taxon>
        <taxon>Pseudomonadati</taxon>
        <taxon>Planctomycetota</taxon>
        <taxon>Planctomycetia</taxon>
        <taxon>Pirellulales</taxon>
        <taxon>Pirellulaceae</taxon>
        <taxon>Rubripirellula</taxon>
    </lineage>
</organism>
<name>A0A5C6FA70_9BACT</name>
<dbReference type="InterPro" id="IPR018391">
    <property type="entry name" value="PQQ_b-propeller_rpt"/>
</dbReference>
<dbReference type="InterPro" id="IPR011047">
    <property type="entry name" value="Quinoprotein_ADH-like_sf"/>
</dbReference>
<keyword evidence="5" id="KW-1185">Reference proteome</keyword>
<gene>
    <name evidence="4" type="ORF">Poly59_03370</name>
</gene>
<dbReference type="RefSeq" id="WP_246151302.1">
    <property type="nucleotide sequence ID" value="NZ_SJPX01000001.1"/>
</dbReference>
<feature type="signal peptide" evidence="2">
    <location>
        <begin position="1"/>
        <end position="28"/>
    </location>
</feature>
<feature type="compositionally biased region" description="Gly residues" evidence="1">
    <location>
        <begin position="301"/>
        <end position="318"/>
    </location>
</feature>
<evidence type="ECO:0000313" key="5">
    <source>
        <dbReference type="Proteomes" id="UP000317977"/>
    </source>
</evidence>
<dbReference type="Proteomes" id="UP000317977">
    <property type="component" value="Unassembled WGS sequence"/>
</dbReference>